<dbReference type="Proteomes" id="UP000054653">
    <property type="component" value="Unassembled WGS sequence"/>
</dbReference>
<name>A0A0V0Z7F3_TRIBR</name>
<accession>A0A0V0Z7F3</accession>
<gene>
    <name evidence="1" type="ORF">T03_10824</name>
</gene>
<dbReference type="AlphaFoldDB" id="A0A0V0Z7F3"/>
<keyword evidence="2" id="KW-1185">Reference proteome</keyword>
<sequence length="53" mass="5834">MGFQHLCEFCQSSGDRYSQRGTVSVAMLLCYCLAGSGRLDPMIDIRSAVTPFN</sequence>
<dbReference type="EMBL" id="JYDI01004002">
    <property type="protein sequence ID" value="KRY08312.1"/>
    <property type="molecule type" value="Genomic_DNA"/>
</dbReference>
<evidence type="ECO:0000313" key="2">
    <source>
        <dbReference type="Proteomes" id="UP000054653"/>
    </source>
</evidence>
<proteinExistence type="predicted"/>
<protein>
    <submittedName>
        <fullName evidence="1">Uncharacterized protein</fullName>
    </submittedName>
</protein>
<reference evidence="1 2" key="1">
    <citation type="submission" date="2015-01" db="EMBL/GenBank/DDBJ databases">
        <title>Evolution of Trichinella species and genotypes.</title>
        <authorList>
            <person name="Korhonen P.K."/>
            <person name="Edoardo P."/>
            <person name="Giuseppe L.R."/>
            <person name="Gasser R.B."/>
        </authorList>
    </citation>
    <scope>NUCLEOTIDE SEQUENCE [LARGE SCALE GENOMIC DNA]</scope>
    <source>
        <strain evidence="1">ISS120</strain>
    </source>
</reference>
<evidence type="ECO:0000313" key="1">
    <source>
        <dbReference type="EMBL" id="KRY08312.1"/>
    </source>
</evidence>
<comment type="caution">
    <text evidence="1">The sequence shown here is derived from an EMBL/GenBank/DDBJ whole genome shotgun (WGS) entry which is preliminary data.</text>
</comment>
<organism evidence="1 2">
    <name type="scientific">Trichinella britovi</name>
    <name type="common">Parasitic roundworm</name>
    <dbReference type="NCBI Taxonomy" id="45882"/>
    <lineage>
        <taxon>Eukaryota</taxon>
        <taxon>Metazoa</taxon>
        <taxon>Ecdysozoa</taxon>
        <taxon>Nematoda</taxon>
        <taxon>Enoplea</taxon>
        <taxon>Dorylaimia</taxon>
        <taxon>Trichinellida</taxon>
        <taxon>Trichinellidae</taxon>
        <taxon>Trichinella</taxon>
    </lineage>
</organism>